<feature type="compositionally biased region" description="Basic residues" evidence="1">
    <location>
        <begin position="275"/>
        <end position="302"/>
    </location>
</feature>
<evidence type="ECO:0000313" key="2">
    <source>
        <dbReference type="EMBL" id="BAL84666.1"/>
    </source>
</evidence>
<proteinExistence type="predicted"/>
<keyword evidence="2" id="KW-0614">Plasmid</keyword>
<organism evidence="2 3">
    <name type="scientific">Selenomonas ruminantium subsp. lactilytica (strain NBRC 103574 / TAM6421)</name>
    <dbReference type="NCBI Taxonomy" id="927704"/>
    <lineage>
        <taxon>Bacteria</taxon>
        <taxon>Bacillati</taxon>
        <taxon>Bacillota</taxon>
        <taxon>Negativicutes</taxon>
        <taxon>Selenomonadales</taxon>
        <taxon>Selenomonadaceae</taxon>
        <taxon>Selenomonas</taxon>
    </lineage>
</organism>
<dbReference type="HOGENOM" id="CLU_899855_0_0_9"/>
<feature type="region of interest" description="Disordered" evidence="1">
    <location>
        <begin position="265"/>
        <end position="309"/>
    </location>
</feature>
<dbReference type="PATRIC" id="fig|927704.6.peg.3428"/>
<name>I0GV79_SELRL</name>
<sequence length="309" mass="35286">MKKSVLKVWESKETIMKLGNHAVTIKPRPLPVTIIADKDLEAETFEATRVFYFFEHPICVVNDNAKTFRLSHAGIYATDKATGEVKEGEWPKTTTQTLMMYRDLACGEGYTEIEPIEGRPARDWKTHMEQYQKEKEMRKAGIIPPRKTRTRKAKINEAMLDLLEKEFGLSREAILAKMAQKEQNEPTAPVPNLPMCLPVYTCTAEMVHDWFVSYDKRSQYGVNIDGEHADEAWWLENLPTEDKTEEPEVVVIDADYIEKLQAEAKEIEKKNTSPKTKKKTTTKKTTAKKSTTKKAATKKTTAKKKEAVA</sequence>
<geneLocation type="plasmid" evidence="2 3">
    <name>pSRC4</name>
</geneLocation>
<reference evidence="2 3" key="1">
    <citation type="submission" date="2011-10" db="EMBL/GenBank/DDBJ databases">
        <title>Whole genome sequence of Selenomonas ruminantium subsp. lactilytica TAM6421.</title>
        <authorList>
            <person name="Oguchi A."/>
            <person name="Ankai A."/>
            <person name="Kaneko J."/>
            <person name="Yamada-Narita S."/>
            <person name="Fukui S."/>
            <person name="Takahashi M."/>
            <person name="Onodera T."/>
            <person name="Kojima S."/>
            <person name="Fushimi T."/>
            <person name="Abe N."/>
            <person name="Kamio Y."/>
            <person name="Yamazaki S."/>
            <person name="Fujita N."/>
        </authorList>
    </citation>
    <scope>NUCLEOTIDE SEQUENCE [LARGE SCALE GENOMIC DNA]</scope>
    <source>
        <strain evidence="3">NBRC 103574 / TAM6421</strain>
        <plasmid evidence="2 3">pSRC4</plasmid>
    </source>
</reference>
<evidence type="ECO:0000313" key="3">
    <source>
        <dbReference type="Proteomes" id="UP000007887"/>
    </source>
</evidence>
<dbReference type="EMBL" id="AP012294">
    <property type="protein sequence ID" value="BAL84666.1"/>
    <property type="molecule type" value="Genomic_DNA"/>
</dbReference>
<dbReference type="Proteomes" id="UP000007887">
    <property type="component" value="Plasmid pSRC4"/>
</dbReference>
<dbReference type="KEGG" id="sri:SELR_pSRC400150"/>
<dbReference type="AlphaFoldDB" id="I0GV79"/>
<gene>
    <name evidence="2" type="ordered locus">SELR_pSRC400150</name>
</gene>
<accession>I0GV79</accession>
<dbReference type="RefSeq" id="WP_014425966.1">
    <property type="nucleotide sequence ID" value="NC_017069.1"/>
</dbReference>
<protein>
    <submittedName>
        <fullName evidence="2">Uncharacterized protein</fullName>
    </submittedName>
</protein>
<evidence type="ECO:0000256" key="1">
    <source>
        <dbReference type="SAM" id="MobiDB-lite"/>
    </source>
</evidence>